<proteinExistence type="inferred from homology"/>
<comment type="caution">
    <text evidence="7">The sequence shown here is derived from an EMBL/GenBank/DDBJ whole genome shotgun (WGS) entry which is preliminary data.</text>
</comment>
<dbReference type="OrthoDB" id="9806149at2"/>
<keyword evidence="8" id="KW-1185">Reference proteome</keyword>
<dbReference type="STRING" id="1454373.ACMU_16460"/>
<evidence type="ECO:0000256" key="5">
    <source>
        <dbReference type="ARBA" id="ARBA00022970"/>
    </source>
</evidence>
<dbReference type="SMART" id="SM00382">
    <property type="entry name" value="AAA"/>
    <property type="match status" value="1"/>
</dbReference>
<dbReference type="RefSeq" id="WP_035260888.1">
    <property type="nucleotide sequence ID" value="NZ_JFKE01000006.1"/>
</dbReference>
<dbReference type="AlphaFoldDB" id="A0A037ZGN9"/>
<dbReference type="GO" id="GO:0005524">
    <property type="term" value="F:ATP binding"/>
    <property type="evidence" value="ECO:0007669"/>
    <property type="project" value="UniProtKB-KW"/>
</dbReference>
<accession>A0A037ZGN9</accession>
<dbReference type="PANTHER" id="PTHR43820:SF5">
    <property type="entry name" value="HIGH-AFFINITY BRANCHED-CHAIN AMINO ACID TRANSPORT ATP-BINDING PROTEIN"/>
    <property type="match status" value="1"/>
</dbReference>
<dbReference type="InterPro" id="IPR003593">
    <property type="entry name" value="AAA+_ATPase"/>
</dbReference>
<dbReference type="InterPro" id="IPR003439">
    <property type="entry name" value="ABC_transporter-like_ATP-bd"/>
</dbReference>
<evidence type="ECO:0000313" key="7">
    <source>
        <dbReference type="EMBL" id="KAJ54706.1"/>
    </source>
</evidence>
<dbReference type="SUPFAM" id="SSF52540">
    <property type="entry name" value="P-loop containing nucleoside triphosphate hydrolases"/>
    <property type="match status" value="1"/>
</dbReference>
<dbReference type="GO" id="GO:0015807">
    <property type="term" value="P:L-amino acid transport"/>
    <property type="evidence" value="ECO:0007669"/>
    <property type="project" value="TreeGrafter"/>
</dbReference>
<dbReference type="GO" id="GO:0015658">
    <property type="term" value="F:branched-chain amino acid transmembrane transporter activity"/>
    <property type="evidence" value="ECO:0007669"/>
    <property type="project" value="TreeGrafter"/>
</dbReference>
<dbReference type="PROSITE" id="PS50893">
    <property type="entry name" value="ABC_TRANSPORTER_2"/>
    <property type="match status" value="1"/>
</dbReference>
<keyword evidence="4 7" id="KW-0067">ATP-binding</keyword>
<evidence type="ECO:0000256" key="1">
    <source>
        <dbReference type="ARBA" id="ARBA00005417"/>
    </source>
</evidence>
<evidence type="ECO:0000259" key="6">
    <source>
        <dbReference type="PROSITE" id="PS50893"/>
    </source>
</evidence>
<dbReference type="CDD" id="cd03224">
    <property type="entry name" value="ABC_TM1139_LivF_branched"/>
    <property type="match status" value="1"/>
</dbReference>
<comment type="similarity">
    <text evidence="1">Belongs to the ABC transporter superfamily.</text>
</comment>
<organism evidence="7 8">
    <name type="scientific">Actibacterium mucosum KCTC 23349</name>
    <dbReference type="NCBI Taxonomy" id="1454373"/>
    <lineage>
        <taxon>Bacteria</taxon>
        <taxon>Pseudomonadati</taxon>
        <taxon>Pseudomonadota</taxon>
        <taxon>Alphaproteobacteria</taxon>
        <taxon>Rhodobacterales</taxon>
        <taxon>Roseobacteraceae</taxon>
        <taxon>Actibacterium</taxon>
    </lineage>
</organism>
<dbReference type="InterPro" id="IPR017871">
    <property type="entry name" value="ABC_transporter-like_CS"/>
</dbReference>
<sequence>MFKVSGATGGYGKTTIIRDVSLEVQPAEIVALLGRNGVGKSTLMRFATGLVKAQAGTVEIAGVAAPPAPSKRAKMGLGYVPQGRFVFPRMTVIENISVAAASNGFDAKQVVAELFEDFPLLVPKAHDLAGGLSGGQQQVLALARALAIRPKILLLDEPTEGVQPSIIDEMAGVLKRVNQEREIAILVAEQNLDFCLSIAERAYVMEKGAIRMETDRDSLLADKVLQQELLGV</sequence>
<dbReference type="InterPro" id="IPR052156">
    <property type="entry name" value="BCAA_Transport_ATP-bd_LivF"/>
</dbReference>
<dbReference type="Gene3D" id="3.40.50.300">
    <property type="entry name" value="P-loop containing nucleotide triphosphate hydrolases"/>
    <property type="match status" value="1"/>
</dbReference>
<dbReference type="GO" id="GO:0016887">
    <property type="term" value="F:ATP hydrolysis activity"/>
    <property type="evidence" value="ECO:0007669"/>
    <property type="project" value="InterPro"/>
</dbReference>
<evidence type="ECO:0000256" key="3">
    <source>
        <dbReference type="ARBA" id="ARBA00022741"/>
    </source>
</evidence>
<dbReference type="PANTHER" id="PTHR43820">
    <property type="entry name" value="HIGH-AFFINITY BRANCHED-CHAIN AMINO ACID TRANSPORT ATP-BINDING PROTEIN LIVF"/>
    <property type="match status" value="1"/>
</dbReference>
<reference evidence="7 8" key="1">
    <citation type="submission" date="2014-03" db="EMBL/GenBank/DDBJ databases">
        <title>Draft Genome Sequence of Actibacterium mucosum KCTC 23349, a Marine Alphaproteobacterium with Complex Ionic Requirements Isolated from Mediterranean Seawater at Malvarrosa Beach, Valencia, Spain.</title>
        <authorList>
            <person name="Arahal D.R."/>
            <person name="Shao Z."/>
            <person name="Lai Q."/>
            <person name="Pujalte M.J."/>
        </authorList>
    </citation>
    <scope>NUCLEOTIDE SEQUENCE [LARGE SCALE GENOMIC DNA]</scope>
    <source>
        <strain evidence="7 8">KCTC 23349</strain>
    </source>
</reference>
<gene>
    <name evidence="7" type="ORF">ACMU_16460</name>
</gene>
<keyword evidence="3" id="KW-0547">Nucleotide-binding</keyword>
<evidence type="ECO:0000256" key="4">
    <source>
        <dbReference type="ARBA" id="ARBA00022840"/>
    </source>
</evidence>
<dbReference type="Pfam" id="PF00005">
    <property type="entry name" value="ABC_tran"/>
    <property type="match status" value="1"/>
</dbReference>
<dbReference type="PROSITE" id="PS00211">
    <property type="entry name" value="ABC_TRANSPORTER_1"/>
    <property type="match status" value="1"/>
</dbReference>
<keyword evidence="5" id="KW-0029">Amino-acid transport</keyword>
<dbReference type="InterPro" id="IPR027417">
    <property type="entry name" value="P-loop_NTPase"/>
</dbReference>
<protein>
    <submittedName>
        <fullName evidence="7">ABC transporter ATP-binding protein</fullName>
    </submittedName>
</protein>
<keyword evidence="2" id="KW-0813">Transport</keyword>
<dbReference type="Proteomes" id="UP000026249">
    <property type="component" value="Unassembled WGS sequence"/>
</dbReference>
<evidence type="ECO:0000256" key="2">
    <source>
        <dbReference type="ARBA" id="ARBA00022448"/>
    </source>
</evidence>
<evidence type="ECO:0000313" key="8">
    <source>
        <dbReference type="Proteomes" id="UP000026249"/>
    </source>
</evidence>
<feature type="domain" description="ABC transporter" evidence="6">
    <location>
        <begin position="2"/>
        <end position="232"/>
    </location>
</feature>
<dbReference type="EMBL" id="JFKE01000006">
    <property type="protein sequence ID" value="KAJ54706.1"/>
    <property type="molecule type" value="Genomic_DNA"/>
</dbReference>
<name>A0A037ZGN9_9RHOB</name>